<dbReference type="GO" id="GO:0005615">
    <property type="term" value="C:extracellular space"/>
    <property type="evidence" value="ECO:0007669"/>
    <property type="project" value="TreeGrafter"/>
</dbReference>
<dbReference type="EMBL" id="JAODUP010002511">
    <property type="protein sequence ID" value="KAK2138721.1"/>
    <property type="molecule type" value="Genomic_DNA"/>
</dbReference>
<evidence type="ECO:0000259" key="1">
    <source>
        <dbReference type="PROSITE" id="PS51406"/>
    </source>
</evidence>
<sequence length="172" mass="19837">MILRRQDGSVDFTKKWEDYKVGFGSLTGEFWAGNEFVHQLTTSGRRFALRVELESYTKLHIYAEYKSFLLGSESDNYRLHVKDYCTTSTAGDSLSYHDEMMFTTETRDNDLHQTLNCAVAFEAPWWYKSCHQALLTGHYGENVAPNKGIKWVQPFGNGIFAKKAIMMIRPLN</sequence>
<accession>A0AAD9IPP4</accession>
<dbReference type="Pfam" id="PF00147">
    <property type="entry name" value="Fibrinogen_C"/>
    <property type="match status" value="1"/>
</dbReference>
<comment type="caution">
    <text evidence="2">The sequence shown here is derived from an EMBL/GenBank/DDBJ whole genome shotgun (WGS) entry which is preliminary data.</text>
</comment>
<name>A0AAD9IPP4_9ANNE</name>
<reference evidence="2" key="1">
    <citation type="journal article" date="2023" name="Mol. Biol. Evol.">
        <title>Third-Generation Sequencing Reveals the Adaptive Role of the Epigenome in Three Deep-Sea Polychaetes.</title>
        <authorList>
            <person name="Perez M."/>
            <person name="Aroh O."/>
            <person name="Sun Y."/>
            <person name="Lan Y."/>
            <person name="Juniper S.K."/>
            <person name="Young C.R."/>
            <person name="Angers B."/>
            <person name="Qian P.Y."/>
        </authorList>
    </citation>
    <scope>NUCLEOTIDE SEQUENCE</scope>
    <source>
        <strain evidence="2">P08H-3</strain>
    </source>
</reference>
<evidence type="ECO:0000313" key="2">
    <source>
        <dbReference type="EMBL" id="KAK2138721.1"/>
    </source>
</evidence>
<dbReference type="InterPro" id="IPR036056">
    <property type="entry name" value="Fibrinogen-like_C"/>
</dbReference>
<dbReference type="PANTHER" id="PTHR19143">
    <property type="entry name" value="FIBRINOGEN/TENASCIN/ANGIOPOEITIN"/>
    <property type="match status" value="1"/>
</dbReference>
<dbReference type="SMART" id="SM00186">
    <property type="entry name" value="FBG"/>
    <property type="match status" value="1"/>
</dbReference>
<dbReference type="InterPro" id="IPR050373">
    <property type="entry name" value="Fibrinogen_C-term_domain"/>
</dbReference>
<dbReference type="Proteomes" id="UP001208570">
    <property type="component" value="Unassembled WGS sequence"/>
</dbReference>
<gene>
    <name evidence="2" type="ORF">LSH36_2521g00000</name>
</gene>
<organism evidence="2 3">
    <name type="scientific">Paralvinella palmiformis</name>
    <dbReference type="NCBI Taxonomy" id="53620"/>
    <lineage>
        <taxon>Eukaryota</taxon>
        <taxon>Metazoa</taxon>
        <taxon>Spiralia</taxon>
        <taxon>Lophotrochozoa</taxon>
        <taxon>Annelida</taxon>
        <taxon>Polychaeta</taxon>
        <taxon>Sedentaria</taxon>
        <taxon>Canalipalpata</taxon>
        <taxon>Terebellida</taxon>
        <taxon>Terebelliformia</taxon>
        <taxon>Alvinellidae</taxon>
        <taxon>Paralvinella</taxon>
    </lineage>
</organism>
<dbReference type="PANTHER" id="PTHR19143:SF327">
    <property type="entry name" value="FI21813P1-RELATED"/>
    <property type="match status" value="1"/>
</dbReference>
<dbReference type="AlphaFoldDB" id="A0AAD9IPP4"/>
<dbReference type="SUPFAM" id="SSF56496">
    <property type="entry name" value="Fibrinogen C-terminal domain-like"/>
    <property type="match status" value="1"/>
</dbReference>
<dbReference type="InterPro" id="IPR002181">
    <property type="entry name" value="Fibrinogen_a/b/g_C_dom"/>
</dbReference>
<feature type="domain" description="Fibrinogen C-terminal" evidence="1">
    <location>
        <begin position="1"/>
        <end position="172"/>
    </location>
</feature>
<dbReference type="Gene3D" id="3.90.215.10">
    <property type="entry name" value="Gamma Fibrinogen, chain A, domain 1"/>
    <property type="match status" value="1"/>
</dbReference>
<evidence type="ECO:0000313" key="3">
    <source>
        <dbReference type="Proteomes" id="UP001208570"/>
    </source>
</evidence>
<dbReference type="CDD" id="cd00087">
    <property type="entry name" value="FReD"/>
    <property type="match status" value="1"/>
</dbReference>
<dbReference type="PROSITE" id="PS51406">
    <property type="entry name" value="FIBRINOGEN_C_2"/>
    <property type="match status" value="1"/>
</dbReference>
<protein>
    <recommendedName>
        <fullName evidence="1">Fibrinogen C-terminal domain-containing protein</fullName>
    </recommendedName>
</protein>
<dbReference type="InterPro" id="IPR014716">
    <property type="entry name" value="Fibrinogen_a/b/g_C_1"/>
</dbReference>
<keyword evidence="3" id="KW-1185">Reference proteome</keyword>
<proteinExistence type="predicted"/>